<name>V2U4H6_9GAMM</name>
<proteinExistence type="inferred from homology"/>
<keyword evidence="3" id="KW-1003">Cell membrane</keyword>
<evidence type="ECO:0000256" key="6">
    <source>
        <dbReference type="ARBA" id="ARBA00023136"/>
    </source>
</evidence>
<feature type="transmembrane region" description="Helical" evidence="7">
    <location>
        <begin position="92"/>
        <end position="111"/>
    </location>
</feature>
<dbReference type="GO" id="GO:0005886">
    <property type="term" value="C:plasma membrane"/>
    <property type="evidence" value="ECO:0007669"/>
    <property type="project" value="UniProtKB-SubCell"/>
</dbReference>
<keyword evidence="5 7" id="KW-1133">Transmembrane helix</keyword>
<comment type="similarity">
    <text evidence="2">Belongs to the UPF0126 family.</text>
</comment>
<feature type="transmembrane region" description="Helical" evidence="7">
    <location>
        <begin position="117"/>
        <end position="138"/>
    </location>
</feature>
<dbReference type="HOGENOM" id="CLU_064906_1_1_6"/>
<dbReference type="PANTHER" id="PTHR30506">
    <property type="entry name" value="INNER MEMBRANE PROTEIN"/>
    <property type="match status" value="1"/>
</dbReference>
<evidence type="ECO:0000256" key="2">
    <source>
        <dbReference type="ARBA" id="ARBA00008193"/>
    </source>
</evidence>
<dbReference type="OrthoDB" id="9791874at2"/>
<feature type="domain" description="Glycine transporter" evidence="8">
    <location>
        <begin position="93"/>
        <end position="164"/>
    </location>
</feature>
<comment type="caution">
    <text evidence="9">The sequence shown here is derived from an EMBL/GenBank/DDBJ whole genome shotgun (WGS) entry which is preliminary data.</text>
</comment>
<feature type="transmembrane region" description="Helical" evidence="7">
    <location>
        <begin position="32"/>
        <end position="52"/>
    </location>
</feature>
<gene>
    <name evidence="9" type="ORF">P255_02757</name>
</gene>
<organism evidence="9 10">
    <name type="scientific">Acinetobacter brisouii CIP 110357</name>
    <dbReference type="NCBI Taxonomy" id="1341683"/>
    <lineage>
        <taxon>Bacteria</taxon>
        <taxon>Pseudomonadati</taxon>
        <taxon>Pseudomonadota</taxon>
        <taxon>Gammaproteobacteria</taxon>
        <taxon>Moraxellales</taxon>
        <taxon>Moraxellaceae</taxon>
        <taxon>Acinetobacter</taxon>
    </lineage>
</organism>
<keyword evidence="4 7" id="KW-0812">Transmembrane</keyword>
<protein>
    <recommendedName>
        <fullName evidence="8">Glycine transporter domain-containing protein</fullName>
    </recommendedName>
</protein>
<evidence type="ECO:0000313" key="10">
    <source>
        <dbReference type="Proteomes" id="UP000018418"/>
    </source>
</evidence>
<dbReference type="STRING" id="396323.VH98_03515"/>
<dbReference type="PATRIC" id="fig|1341683.3.peg.2723"/>
<evidence type="ECO:0000256" key="1">
    <source>
        <dbReference type="ARBA" id="ARBA00004651"/>
    </source>
</evidence>
<sequence length="205" mass="21409">MDTLLLVLDLVGTFVFAISGAIAGVKRQLDLFGVLVLSFVAGNFGGITRDVLIGSVPPNAINDWRYLAASLLAGIITFYRSSIIDKLSSPMLIFDAAGLGLFAVAGTQKALTFGLNPVMATLLGMLTGIGGGMVRDILLAEVPTVMRADVYATAALAGSSIVVISPFLHIPSTAATTAGALLCFGLRLMAIRHGWHLPIAQKPKQ</sequence>
<evidence type="ECO:0000256" key="7">
    <source>
        <dbReference type="SAM" id="Phobius"/>
    </source>
</evidence>
<evidence type="ECO:0000256" key="5">
    <source>
        <dbReference type="ARBA" id="ARBA00022989"/>
    </source>
</evidence>
<dbReference type="EMBL" id="AYEU01000011">
    <property type="protein sequence ID" value="ESK49018.1"/>
    <property type="molecule type" value="Genomic_DNA"/>
</dbReference>
<evidence type="ECO:0000259" key="8">
    <source>
        <dbReference type="Pfam" id="PF03458"/>
    </source>
</evidence>
<keyword evidence="6 7" id="KW-0472">Membrane</keyword>
<dbReference type="InterPro" id="IPR005115">
    <property type="entry name" value="Gly_transporter"/>
</dbReference>
<feature type="transmembrane region" description="Helical" evidence="7">
    <location>
        <begin position="6"/>
        <end position="25"/>
    </location>
</feature>
<evidence type="ECO:0000256" key="4">
    <source>
        <dbReference type="ARBA" id="ARBA00022692"/>
    </source>
</evidence>
<dbReference type="AlphaFoldDB" id="V2U4H6"/>
<evidence type="ECO:0000313" key="9">
    <source>
        <dbReference type="EMBL" id="ESK49018.1"/>
    </source>
</evidence>
<keyword evidence="10" id="KW-1185">Reference proteome</keyword>
<comment type="subcellular location">
    <subcellularLocation>
        <location evidence="1">Cell membrane</location>
        <topology evidence="1">Multi-pass membrane protein</topology>
    </subcellularLocation>
</comment>
<accession>V2U4H6</accession>
<dbReference type="RefSeq" id="WP_004898260.1">
    <property type="nucleotide sequence ID" value="NZ_BBTI01000010.1"/>
</dbReference>
<reference evidence="9 10" key="1">
    <citation type="submission" date="2013-10" db="EMBL/GenBank/DDBJ databases">
        <title>The Genome Sequence of Acinetobacter brisouii CIP 110357.</title>
        <authorList>
            <consortium name="The Broad Institute Genomics Platform"/>
            <consortium name="The Broad Institute Genome Sequencing Center for Infectious Disease"/>
            <person name="Cerqueira G."/>
            <person name="Feldgarden M."/>
            <person name="Courvalin P."/>
            <person name="Grillot-Courvalin C."/>
            <person name="Clermont D."/>
            <person name="Rocha E."/>
            <person name="Yoon E.-J."/>
            <person name="Nemec A."/>
            <person name="Young S.K."/>
            <person name="Zeng Q."/>
            <person name="Gargeya S."/>
            <person name="Fitzgerald M."/>
            <person name="Abouelleil A."/>
            <person name="Alvarado L."/>
            <person name="Berlin A.M."/>
            <person name="Chapman S.B."/>
            <person name="Gainer-Dewar J."/>
            <person name="Goldberg J."/>
            <person name="Gnerre S."/>
            <person name="Griggs A."/>
            <person name="Gujja S."/>
            <person name="Hansen M."/>
            <person name="Howarth C."/>
            <person name="Imamovic A."/>
            <person name="Ireland A."/>
            <person name="Larimer J."/>
            <person name="McCowan C."/>
            <person name="Murphy C."/>
            <person name="Pearson M."/>
            <person name="Poon T.W."/>
            <person name="Priest M."/>
            <person name="Roberts A."/>
            <person name="Saif S."/>
            <person name="Shea T."/>
            <person name="Sykes S."/>
            <person name="Wortman J."/>
            <person name="Nusbaum C."/>
            <person name="Birren B."/>
        </authorList>
    </citation>
    <scope>NUCLEOTIDE SEQUENCE [LARGE SCALE GENOMIC DNA]</scope>
    <source>
        <strain evidence="9 10">CIP 110357</strain>
    </source>
</reference>
<feature type="transmembrane region" description="Helical" evidence="7">
    <location>
        <begin position="150"/>
        <end position="168"/>
    </location>
</feature>
<dbReference type="PANTHER" id="PTHR30506:SF3">
    <property type="entry name" value="UPF0126 INNER MEMBRANE PROTEIN YADS-RELATED"/>
    <property type="match status" value="1"/>
</dbReference>
<dbReference type="Pfam" id="PF03458">
    <property type="entry name" value="Gly_transporter"/>
    <property type="match status" value="2"/>
</dbReference>
<feature type="domain" description="Glycine transporter" evidence="8">
    <location>
        <begin position="7"/>
        <end position="79"/>
    </location>
</feature>
<dbReference type="Proteomes" id="UP000018418">
    <property type="component" value="Unassembled WGS sequence"/>
</dbReference>
<evidence type="ECO:0000256" key="3">
    <source>
        <dbReference type="ARBA" id="ARBA00022475"/>
    </source>
</evidence>